<dbReference type="Gene3D" id="1.50.10.10">
    <property type="match status" value="1"/>
</dbReference>
<gene>
    <name evidence="4" type="ORF">CLV63_113114</name>
</gene>
<dbReference type="InterPro" id="IPR032856">
    <property type="entry name" value="GDE_N_bis"/>
</dbReference>
<protein>
    <submittedName>
        <fullName evidence="4">Glycogen debranching enzyme</fullName>
    </submittedName>
</protein>
<evidence type="ECO:0000259" key="2">
    <source>
        <dbReference type="Pfam" id="PF14742"/>
    </source>
</evidence>
<reference evidence="4 5" key="1">
    <citation type="submission" date="2018-03" db="EMBL/GenBank/DDBJ databases">
        <title>Genomic Encyclopedia of Archaeal and Bacterial Type Strains, Phase II (KMG-II): from individual species to whole genera.</title>
        <authorList>
            <person name="Goeker M."/>
        </authorList>
    </citation>
    <scope>NUCLEOTIDE SEQUENCE [LARGE SCALE GENOMIC DNA]</scope>
    <source>
        <strain evidence="4 5">DSM 45312</strain>
    </source>
</reference>
<feature type="domain" description="Putative glycogen debranching enzyme N-terminal" evidence="2">
    <location>
        <begin position="7"/>
        <end position="190"/>
    </location>
</feature>
<sequence length="639" mass="67314">MTDRTVLVHRGVFAAVDGLGEISGTRGTAPDGLFARDARHLSRWRLRIDGAPLTRLAPGVLVPEGTRDRPPAFAVFRAQALGAPGLAEELRIANHGGEPLAVRVRYSAAADFADQFELRADERRYPKPEGGHGQRTRPDGVEFRYRRGDWLARTEVAAAPAPDAVTAGPDGAELDWTLTLPAHGSAVLALTVRPVPAGTPGPDGPIPVPVERVRAEAAAETAAFAEPPPAPPGADPDLARVCAKGLADLAGLRVPAPGPGGAARAVPGAGVPWFLTLFGRDSLLTSLFALPYRPALAAATLPALAAVQGRRHDPSRLEQPGRIVHEVRHGELAHFGQVPYARYYGSIDSTPLFLVLLHAYTEATGDTAPAAALQGAARAAVAWMFADGGLDEHGYLTYRPDPGGLVNQCWKDSDGAVCTADGRQAEGPIAVVEAQGYAFDALRRTAVLAADVWGDPGYADRLRAAAARLRAAVHRDFPMERHGGFPALALDGDRRQVDVLASNAGHLLFSGLLDTGAGRAVGRRLLEPDFFSGWGVRTLAAGQRPYHPLSYHRGSIWPHDNAVIVAGLARYGLAAEAARVARGLVGAAVRNGDRLPEVLGGHDRAAHPDPVPYPHSCSPQAWAAAAPLVLLAHERAGAD</sequence>
<dbReference type="Proteomes" id="UP000240542">
    <property type="component" value="Unassembled WGS sequence"/>
</dbReference>
<dbReference type="InterPro" id="IPR012341">
    <property type="entry name" value="6hp_glycosidase-like_sf"/>
</dbReference>
<keyword evidence="5" id="KW-1185">Reference proteome</keyword>
<evidence type="ECO:0000313" key="4">
    <source>
        <dbReference type="EMBL" id="PSK95951.1"/>
    </source>
</evidence>
<dbReference type="InterPro" id="IPR008928">
    <property type="entry name" value="6-hairpin_glycosidase_sf"/>
</dbReference>
<dbReference type="RefSeq" id="WP_170134266.1">
    <property type="nucleotide sequence ID" value="NZ_PYGA01000013.1"/>
</dbReference>
<dbReference type="EMBL" id="PYGA01000013">
    <property type="protein sequence ID" value="PSK95951.1"/>
    <property type="molecule type" value="Genomic_DNA"/>
</dbReference>
<dbReference type="InterPro" id="IPR054491">
    <property type="entry name" value="MGH1-like_GH"/>
</dbReference>
<comment type="caution">
    <text evidence="4">The sequence shown here is derived from an EMBL/GenBank/DDBJ whole genome shotgun (WGS) entry which is preliminary data.</text>
</comment>
<dbReference type="Pfam" id="PF14742">
    <property type="entry name" value="GDE_N_bis"/>
    <property type="match status" value="1"/>
</dbReference>
<dbReference type="GO" id="GO:0005975">
    <property type="term" value="P:carbohydrate metabolic process"/>
    <property type="evidence" value="ECO:0007669"/>
    <property type="project" value="InterPro"/>
</dbReference>
<evidence type="ECO:0000259" key="3">
    <source>
        <dbReference type="Pfam" id="PF22422"/>
    </source>
</evidence>
<name>A0A2P8DFF3_9ACTN</name>
<evidence type="ECO:0000256" key="1">
    <source>
        <dbReference type="SAM" id="MobiDB-lite"/>
    </source>
</evidence>
<feature type="domain" description="Mannosylglycerate hydrolase MGH1-like glycoside hydrolase" evidence="3">
    <location>
        <begin position="427"/>
        <end position="592"/>
    </location>
</feature>
<accession>A0A2P8DFF3</accession>
<feature type="region of interest" description="Disordered" evidence="1">
    <location>
        <begin position="122"/>
        <end position="141"/>
    </location>
</feature>
<proteinExistence type="predicted"/>
<dbReference type="AlphaFoldDB" id="A0A2P8DFF3"/>
<organism evidence="4 5">
    <name type="scientific">Murinocardiopsis flavida</name>
    <dbReference type="NCBI Taxonomy" id="645275"/>
    <lineage>
        <taxon>Bacteria</taxon>
        <taxon>Bacillati</taxon>
        <taxon>Actinomycetota</taxon>
        <taxon>Actinomycetes</taxon>
        <taxon>Streptosporangiales</taxon>
        <taxon>Nocardiopsidaceae</taxon>
        <taxon>Murinocardiopsis</taxon>
    </lineage>
</organism>
<evidence type="ECO:0000313" key="5">
    <source>
        <dbReference type="Proteomes" id="UP000240542"/>
    </source>
</evidence>
<dbReference type="SUPFAM" id="SSF48208">
    <property type="entry name" value="Six-hairpin glycosidases"/>
    <property type="match status" value="1"/>
</dbReference>
<dbReference type="Pfam" id="PF22422">
    <property type="entry name" value="MGH1-like_GH"/>
    <property type="match status" value="1"/>
</dbReference>